<dbReference type="InterPro" id="IPR010031">
    <property type="entry name" value="FAD_lactone_oxidase-like"/>
</dbReference>
<dbReference type="Pfam" id="PF01565">
    <property type="entry name" value="FAD_binding_4"/>
    <property type="match status" value="1"/>
</dbReference>
<dbReference type="GO" id="GO:0016899">
    <property type="term" value="F:oxidoreductase activity, acting on the CH-OH group of donors, oxygen as acceptor"/>
    <property type="evidence" value="ECO:0007669"/>
    <property type="project" value="InterPro"/>
</dbReference>
<dbReference type="InterPro" id="IPR016164">
    <property type="entry name" value="FAD-linked_Oxase-like_C"/>
</dbReference>
<evidence type="ECO:0000256" key="2">
    <source>
        <dbReference type="ARBA" id="ARBA00022827"/>
    </source>
</evidence>
<evidence type="ECO:0000259" key="4">
    <source>
        <dbReference type="PROSITE" id="PS51387"/>
    </source>
</evidence>
<keyword evidence="3" id="KW-0560">Oxidoreductase</keyword>
<gene>
    <name evidence="5" type="ORF">J2W91_002135</name>
</gene>
<dbReference type="PROSITE" id="PS51387">
    <property type="entry name" value="FAD_PCMH"/>
    <property type="match status" value="1"/>
</dbReference>
<comment type="caution">
    <text evidence="5">The sequence shown here is derived from an EMBL/GenBank/DDBJ whole genome shotgun (WGS) entry which is preliminary data.</text>
</comment>
<evidence type="ECO:0000313" key="5">
    <source>
        <dbReference type="EMBL" id="MDR6723673.1"/>
    </source>
</evidence>
<dbReference type="EMBL" id="JAVDTR010000005">
    <property type="protein sequence ID" value="MDR6723673.1"/>
    <property type="molecule type" value="Genomic_DNA"/>
</dbReference>
<dbReference type="PANTHER" id="PTHR43762">
    <property type="entry name" value="L-GULONOLACTONE OXIDASE"/>
    <property type="match status" value="1"/>
</dbReference>
<dbReference type="RefSeq" id="WP_310139106.1">
    <property type="nucleotide sequence ID" value="NZ_JAVDTR010000005.1"/>
</dbReference>
<reference evidence="5" key="1">
    <citation type="submission" date="2023-07" db="EMBL/GenBank/DDBJ databases">
        <title>Sorghum-associated microbial communities from plants grown in Nebraska, USA.</title>
        <authorList>
            <person name="Schachtman D."/>
        </authorList>
    </citation>
    <scope>NUCLEOTIDE SEQUENCE</scope>
    <source>
        <strain evidence="5">BE80</strain>
    </source>
</reference>
<dbReference type="InterPro" id="IPR006094">
    <property type="entry name" value="Oxid_FAD_bind_N"/>
</dbReference>
<dbReference type="SUPFAM" id="SSF55103">
    <property type="entry name" value="FAD-linked oxidases, C-terminal domain"/>
    <property type="match status" value="1"/>
</dbReference>
<proteinExistence type="predicted"/>
<dbReference type="PANTHER" id="PTHR43762:SF1">
    <property type="entry name" value="D-ARABINONO-1,4-LACTONE OXIDASE"/>
    <property type="match status" value="1"/>
</dbReference>
<organism evidence="5 6">
    <name type="scientific">Paenibacillus amylolyticus</name>
    <dbReference type="NCBI Taxonomy" id="1451"/>
    <lineage>
        <taxon>Bacteria</taxon>
        <taxon>Bacillati</taxon>
        <taxon>Bacillota</taxon>
        <taxon>Bacilli</taxon>
        <taxon>Bacillales</taxon>
        <taxon>Paenibacillaceae</taxon>
        <taxon>Paenibacillus</taxon>
    </lineage>
</organism>
<evidence type="ECO:0000313" key="6">
    <source>
        <dbReference type="Proteomes" id="UP001254832"/>
    </source>
</evidence>
<evidence type="ECO:0000256" key="3">
    <source>
        <dbReference type="ARBA" id="ARBA00023002"/>
    </source>
</evidence>
<dbReference type="InterPro" id="IPR016167">
    <property type="entry name" value="FAD-bd_PCMH_sub1"/>
</dbReference>
<sequence length="481" mass="55288">MVKKGVILLLLAMLCIWSYWRTSGSDQDPYLITDYSRLHPVKVERIVPGQEEEQLIKLLQDAKRHNLTVSIAGQRHSQGGHTYYEDGIVIDMTSYNRVLEIQPDAKKMTVQAGATWADVQRAINPYGLSVKSMQSQNIFTVGGSISVNAHGRELRNGTLMESVESFRLLTAEGQIREVSRTHNAELFSLALGGYGLFGVILDVTLTLTDDELYHLKTDQVLVEDYPAYFRKDILGDSSMRMHLARISLIPGEGYFQNMYAINYALDSEGDLNNYNHLAKREQGVLPAKVLFNLNREFPWAKDWFWQLQQRYFESQDGQRISRNNAMASPSAFMEYHQPGSNDLLQEYFIPIDEFPAFVQEMGKIVTEQELDLLNITVRYVKQDEEAMLSYATQDMFGLVCLFHASLSEEEQTTFKSGLQRIIDAAIAHNGTYYLPYEAYATSEQFEQAYKHKQAFFAAKERYDPEHRFMNYFMEQYGGERK</sequence>
<dbReference type="Proteomes" id="UP001254832">
    <property type="component" value="Unassembled WGS sequence"/>
</dbReference>
<dbReference type="InterPro" id="IPR036318">
    <property type="entry name" value="FAD-bd_PCMH-like_sf"/>
</dbReference>
<name>A0AAP5H2R8_PAEAM</name>
<dbReference type="InterPro" id="IPR016169">
    <property type="entry name" value="FAD-bd_PCMH_sub2"/>
</dbReference>
<keyword evidence="1" id="KW-0285">Flavoprotein</keyword>
<dbReference type="InterPro" id="IPR016166">
    <property type="entry name" value="FAD-bd_PCMH"/>
</dbReference>
<dbReference type="GO" id="GO:0071949">
    <property type="term" value="F:FAD binding"/>
    <property type="evidence" value="ECO:0007669"/>
    <property type="project" value="InterPro"/>
</dbReference>
<accession>A0AAP5H2R8</accession>
<feature type="domain" description="FAD-binding PCMH-type" evidence="4">
    <location>
        <begin position="38"/>
        <end position="210"/>
    </location>
</feature>
<evidence type="ECO:0000256" key="1">
    <source>
        <dbReference type="ARBA" id="ARBA00022630"/>
    </source>
</evidence>
<dbReference type="Gene3D" id="3.30.70.2520">
    <property type="match status" value="1"/>
</dbReference>
<dbReference type="Gene3D" id="3.30.465.10">
    <property type="match status" value="1"/>
</dbReference>
<dbReference type="Gene3D" id="3.30.43.10">
    <property type="entry name" value="Uridine Diphospho-n-acetylenolpyruvylglucosamine Reductase, domain 2"/>
    <property type="match status" value="1"/>
</dbReference>
<dbReference type="AlphaFoldDB" id="A0AAP5H2R8"/>
<dbReference type="SUPFAM" id="SSF56176">
    <property type="entry name" value="FAD-binding/transporter-associated domain-like"/>
    <property type="match status" value="1"/>
</dbReference>
<keyword evidence="2" id="KW-0274">FAD</keyword>
<protein>
    <submittedName>
        <fullName evidence="5">FAD/FMN-containing dehydrogenase</fullName>
    </submittedName>
</protein>